<protein>
    <submittedName>
        <fullName evidence="1">Uncharacterized protein</fullName>
    </submittedName>
</protein>
<evidence type="ECO:0000313" key="2">
    <source>
        <dbReference type="Proteomes" id="UP000076609"/>
    </source>
</evidence>
<organism evidence="1 2">
    <name type="scientific">Sphingomonas hankookensis</name>
    <dbReference type="NCBI Taxonomy" id="563996"/>
    <lineage>
        <taxon>Bacteria</taxon>
        <taxon>Pseudomonadati</taxon>
        <taxon>Pseudomonadota</taxon>
        <taxon>Alphaproteobacteria</taxon>
        <taxon>Sphingomonadales</taxon>
        <taxon>Sphingomonadaceae</taxon>
        <taxon>Sphingomonas</taxon>
    </lineage>
</organism>
<dbReference type="RefSeq" id="WP_066694500.1">
    <property type="nucleotide sequence ID" value="NZ_LQQO01000063.1"/>
</dbReference>
<dbReference type="EMBL" id="LQQO01000063">
    <property type="protein sequence ID" value="KZE08616.1"/>
    <property type="molecule type" value="Genomic_DNA"/>
</dbReference>
<reference evidence="2" key="1">
    <citation type="submission" date="2016-01" db="EMBL/GenBank/DDBJ databases">
        <title>Draft genome of Chromobacterium sp. F49.</title>
        <authorList>
            <person name="Hong K.W."/>
        </authorList>
    </citation>
    <scope>NUCLEOTIDE SEQUENCE [LARGE SCALE GENOMIC DNA]</scope>
    <source>
        <strain evidence="2">CN3</strain>
    </source>
</reference>
<evidence type="ECO:0000313" key="1">
    <source>
        <dbReference type="EMBL" id="KZE08616.1"/>
    </source>
</evidence>
<name>A0ABR5YAA1_9SPHN</name>
<keyword evidence="2" id="KW-1185">Reference proteome</keyword>
<comment type="caution">
    <text evidence="1">The sequence shown here is derived from an EMBL/GenBank/DDBJ whole genome shotgun (WGS) entry which is preliminary data.</text>
</comment>
<dbReference type="Proteomes" id="UP000076609">
    <property type="component" value="Unassembled WGS sequence"/>
</dbReference>
<proteinExistence type="predicted"/>
<accession>A0ABR5YAA1</accession>
<sequence length="78" mass="8592">MAALALRDLPDWPAAMPRDMALAYTQVAEAQLRAWERAGRVHFRARGPRGGALALRSELDSALADMFSENAEDMDFGD</sequence>
<gene>
    <name evidence="1" type="ORF">AVT10_08675</name>
</gene>